<dbReference type="InterPro" id="IPR036866">
    <property type="entry name" value="RibonucZ/Hydroxyglut_hydro"/>
</dbReference>
<feature type="transmembrane region" description="Helical" evidence="6">
    <location>
        <begin position="355"/>
        <end position="374"/>
    </location>
</feature>
<keyword evidence="4 6" id="KW-1133">Transmembrane helix</keyword>
<dbReference type="SMART" id="SM00849">
    <property type="entry name" value="Lactamase_B"/>
    <property type="match status" value="1"/>
</dbReference>
<organism evidence="8 9">
    <name type="scientific">Weizmannia acidilactici</name>
    <dbReference type="NCBI Taxonomy" id="2607726"/>
    <lineage>
        <taxon>Bacteria</taxon>
        <taxon>Bacillati</taxon>
        <taxon>Bacillota</taxon>
        <taxon>Bacilli</taxon>
        <taxon>Bacillales</taxon>
        <taxon>Bacillaceae</taxon>
        <taxon>Heyndrickxia</taxon>
    </lineage>
</organism>
<evidence type="ECO:0000259" key="7">
    <source>
        <dbReference type="SMART" id="SM00849"/>
    </source>
</evidence>
<dbReference type="Pfam" id="PF03772">
    <property type="entry name" value="Competence"/>
    <property type="match status" value="1"/>
</dbReference>
<keyword evidence="3 6" id="KW-0812">Transmembrane</keyword>
<proteinExistence type="predicted"/>
<evidence type="ECO:0000256" key="6">
    <source>
        <dbReference type="SAM" id="Phobius"/>
    </source>
</evidence>
<feature type="transmembrane region" description="Helical" evidence="6">
    <location>
        <begin position="322"/>
        <end position="343"/>
    </location>
</feature>
<evidence type="ECO:0000313" key="8">
    <source>
        <dbReference type="EMBL" id="GER69614.1"/>
    </source>
</evidence>
<evidence type="ECO:0000256" key="5">
    <source>
        <dbReference type="ARBA" id="ARBA00023136"/>
    </source>
</evidence>
<evidence type="ECO:0000256" key="3">
    <source>
        <dbReference type="ARBA" id="ARBA00022692"/>
    </source>
</evidence>
<dbReference type="InterPro" id="IPR052159">
    <property type="entry name" value="Competence_DNA_uptake"/>
</dbReference>
<dbReference type="InterPro" id="IPR004797">
    <property type="entry name" value="Competence_ComEC/Rec2"/>
</dbReference>
<gene>
    <name evidence="8" type="ORF">BpJC7_09170</name>
</gene>
<dbReference type="Pfam" id="PF00753">
    <property type="entry name" value="Lactamase_B"/>
    <property type="match status" value="1"/>
</dbReference>
<feature type="transmembrane region" description="Helical" evidence="6">
    <location>
        <begin position="45"/>
        <end position="62"/>
    </location>
</feature>
<feature type="transmembrane region" description="Helical" evidence="6">
    <location>
        <begin position="228"/>
        <end position="253"/>
    </location>
</feature>
<comment type="subcellular location">
    <subcellularLocation>
        <location evidence="1">Cell membrane</location>
        <topology evidence="1">Multi-pass membrane protein</topology>
    </subcellularLocation>
</comment>
<evidence type="ECO:0000256" key="1">
    <source>
        <dbReference type="ARBA" id="ARBA00004651"/>
    </source>
</evidence>
<evidence type="ECO:0000313" key="9">
    <source>
        <dbReference type="Proteomes" id="UP000391919"/>
    </source>
</evidence>
<dbReference type="RefSeq" id="WP_151679798.1">
    <property type="nucleotide sequence ID" value="NZ_BKZP01000012.1"/>
</dbReference>
<dbReference type="Pfam" id="PF13567">
    <property type="entry name" value="DUF4131"/>
    <property type="match status" value="1"/>
</dbReference>
<dbReference type="GO" id="GO:0005886">
    <property type="term" value="C:plasma membrane"/>
    <property type="evidence" value="ECO:0007669"/>
    <property type="project" value="UniProtKB-SubCell"/>
</dbReference>
<evidence type="ECO:0000256" key="2">
    <source>
        <dbReference type="ARBA" id="ARBA00022475"/>
    </source>
</evidence>
<feature type="transmembrane region" description="Helical" evidence="6">
    <location>
        <begin position="259"/>
        <end position="278"/>
    </location>
</feature>
<dbReference type="PANTHER" id="PTHR30619">
    <property type="entry name" value="DNA INTERNALIZATION/COMPETENCE PROTEIN COMEC/REC2"/>
    <property type="match status" value="1"/>
</dbReference>
<name>A0A5J4JKW4_9BACI</name>
<dbReference type="EMBL" id="BKZQ01000008">
    <property type="protein sequence ID" value="GER69614.1"/>
    <property type="molecule type" value="Genomic_DNA"/>
</dbReference>
<dbReference type="InterPro" id="IPR035681">
    <property type="entry name" value="ComA-like_MBL"/>
</dbReference>
<comment type="caution">
    <text evidence="8">The sequence shown here is derived from an EMBL/GenBank/DDBJ whole genome shotgun (WGS) entry which is preliminary data.</text>
</comment>
<feature type="transmembrane region" description="Helical" evidence="6">
    <location>
        <begin position="447"/>
        <end position="464"/>
    </location>
</feature>
<dbReference type="InterPro" id="IPR025405">
    <property type="entry name" value="DUF4131"/>
</dbReference>
<dbReference type="NCBIfam" id="TIGR00360">
    <property type="entry name" value="ComEC_N-term"/>
    <property type="match status" value="1"/>
</dbReference>
<dbReference type="CDD" id="cd07731">
    <property type="entry name" value="ComA-like_MBL-fold"/>
    <property type="match status" value="1"/>
</dbReference>
<dbReference type="Proteomes" id="UP000391919">
    <property type="component" value="Unassembled WGS sequence"/>
</dbReference>
<dbReference type="Gene3D" id="3.60.15.10">
    <property type="entry name" value="Ribonuclease Z/Hydroxyacylglutathione hydrolase-like"/>
    <property type="match status" value="1"/>
</dbReference>
<dbReference type="SUPFAM" id="SSF56281">
    <property type="entry name" value="Metallo-hydrolase/oxidoreductase"/>
    <property type="match status" value="1"/>
</dbReference>
<reference evidence="8 9" key="1">
    <citation type="submission" date="2019-09" db="EMBL/GenBank/DDBJ databases">
        <title>Draft genome sequence of Bacillus sp. JC-7.</title>
        <authorList>
            <person name="Tanaka N."/>
            <person name="Shiwa Y."/>
            <person name="Fujita N."/>
            <person name="Tanasupawat S."/>
        </authorList>
    </citation>
    <scope>NUCLEOTIDE SEQUENCE [LARGE SCALE GENOMIC DNA]</scope>
    <source>
        <strain evidence="8 9">JC-7</strain>
    </source>
</reference>
<feature type="transmembrane region" description="Helical" evidence="6">
    <location>
        <begin position="299"/>
        <end position="316"/>
    </location>
</feature>
<dbReference type="InterPro" id="IPR001279">
    <property type="entry name" value="Metallo-B-lactamas"/>
</dbReference>
<dbReference type="GO" id="GO:0030420">
    <property type="term" value="P:establishment of competence for transformation"/>
    <property type="evidence" value="ECO:0007669"/>
    <property type="project" value="InterPro"/>
</dbReference>
<keyword evidence="5 6" id="KW-0472">Membrane</keyword>
<accession>A0A5J4JKW4</accession>
<feature type="transmembrane region" description="Helical" evidence="6">
    <location>
        <begin position="471"/>
        <end position="488"/>
    </location>
</feature>
<keyword evidence="2" id="KW-1003">Cell membrane</keyword>
<sequence length="761" mass="84664">MKGKWLFAALASLSGALAGLHAPLLLVLSAHLVWIRIFMLKKRPVILASAALYGLGFFSGFWQSATSHTVLQAGSAQLTVRFKDYPKIDGNHIKGTADAGKEKILFQYYANQETDLENLKNIISPGTICTAGGELEAPEPNRNPSMFNYREYLAHQHIHWIFQADRILSCGKPPHQWRSVFKQIRHTLLLQIENTFPERTAPYAEALLLGEQENFDDSVYQLYQRLGVVHLLAISGLHVQLVAGACFYLLIRIGITRERAAICLMLILPVYAVLCGLNPPVSRSAAMSVLLLLSAQKKLPVGILDALSICFILFLLKDVFILYNIGFQLSFAVCLALLLSGGILENMRGALKKGLAISFISQLAAVPVLCYSFYEFSAIGLLSNLVYIPLYTYILLPLAVLAFASEWLAPPLFSFFSSCFNWMVALSEKMGEMIDTRWSTVLTGKPPLWVLILIAAAIVYGFVLMEGGKKIIRSVLPLVFIIFCLILSENHPLFGEVTFIDVGQGDSILIRLPLGRGTYLIDTGGTVQFEKPAWKKRKNPFEVGKDIVVPFLKSKGIGTIDKLILTHSDEDHIGGAAAVIRSLRVKEIHISPHSWEKPLMRKMLAHAAQKKIPVYEMKNGNGWRNNFGVFQYVSPFDSKYEGNNGSLVLYAAMGGKTWLFTGDLEQEGEEKLVAAYPALHIDVLKAGHHGSKTSTGETLLRQYKPSVVVISVGKDNRFGHPNQEVIRRLKKAHVLIFRTDEDGAVQYRFFKERGTFLTVLP</sequence>
<protein>
    <submittedName>
        <fullName evidence="8">DNA internalization-related competence protein ComEC/Rec2</fullName>
    </submittedName>
</protein>
<feature type="domain" description="Metallo-beta-lactamase" evidence="7">
    <location>
        <begin position="504"/>
        <end position="714"/>
    </location>
</feature>
<dbReference type="NCBIfam" id="TIGR00361">
    <property type="entry name" value="ComEC_Rec2"/>
    <property type="match status" value="1"/>
</dbReference>
<dbReference type="InterPro" id="IPR004477">
    <property type="entry name" value="ComEC_N"/>
</dbReference>
<dbReference type="PANTHER" id="PTHR30619:SF1">
    <property type="entry name" value="RECOMBINATION PROTEIN 2"/>
    <property type="match status" value="1"/>
</dbReference>
<feature type="transmembrane region" description="Helical" evidence="6">
    <location>
        <begin position="386"/>
        <end position="404"/>
    </location>
</feature>
<evidence type="ECO:0000256" key="4">
    <source>
        <dbReference type="ARBA" id="ARBA00022989"/>
    </source>
</evidence>
<dbReference type="AlphaFoldDB" id="A0A5J4JKW4"/>
<keyword evidence="9" id="KW-1185">Reference proteome</keyword>